<dbReference type="PANTHER" id="PTHR14969">
    <property type="entry name" value="SPHINGOSINE-1-PHOSPHATE PHOSPHOHYDROLASE"/>
    <property type="match status" value="1"/>
</dbReference>
<protein>
    <submittedName>
        <fullName evidence="3">Phosphatase PAP2 family protein</fullName>
    </submittedName>
</protein>
<dbReference type="SUPFAM" id="SSF48317">
    <property type="entry name" value="Acid phosphatase/Vanadium-dependent haloperoxidase"/>
    <property type="match status" value="1"/>
</dbReference>
<keyword evidence="1" id="KW-0812">Transmembrane</keyword>
<comment type="caution">
    <text evidence="3">The sequence shown here is derived from an EMBL/GenBank/DDBJ whole genome shotgun (WGS) entry which is preliminary data.</text>
</comment>
<reference evidence="3 4" key="1">
    <citation type="submission" date="2024-03" db="EMBL/GenBank/DDBJ databases">
        <title>Human intestinal bacterial collection.</title>
        <authorList>
            <person name="Pauvert C."/>
            <person name="Hitch T.C.A."/>
            <person name="Clavel T."/>
        </authorList>
    </citation>
    <scope>NUCLEOTIDE SEQUENCE [LARGE SCALE GENOMIC DNA]</scope>
    <source>
        <strain evidence="3 4">CLA-AA-H81</strain>
    </source>
</reference>
<feature type="transmembrane region" description="Helical" evidence="1">
    <location>
        <begin position="20"/>
        <end position="37"/>
    </location>
</feature>
<keyword evidence="4" id="KW-1185">Reference proteome</keyword>
<dbReference type="RefSeq" id="WP_292106673.1">
    <property type="nucleotide sequence ID" value="NZ_JBBMEU010000073.1"/>
</dbReference>
<name>A0ABV1CY12_9FIRM</name>
<evidence type="ECO:0000256" key="1">
    <source>
        <dbReference type="SAM" id="Phobius"/>
    </source>
</evidence>
<sequence length="195" mass="22415">MARSIFLFAQWFIARRRTWLRILTWITRFGYWLFILYGLIEWFRPRPVSEQIKRRKTLVYCLFSVIVGSSVSWVIGKIWHRPRPFACGDAAPLVAHKANASFPSNHSMNSLAISLMLLARHNPWGLPALAWTGVLASSRILSGLHYVSDVVGGFFIGAAASHVVYHSKRCSQLADHILYYWHVGATVVQTWWRKC</sequence>
<feature type="domain" description="Phosphatidic acid phosphatase type 2/haloperoxidase" evidence="2">
    <location>
        <begin position="58"/>
        <end position="165"/>
    </location>
</feature>
<feature type="transmembrane region" description="Helical" evidence="1">
    <location>
        <begin position="57"/>
        <end position="75"/>
    </location>
</feature>
<proteinExistence type="predicted"/>
<dbReference type="InterPro" id="IPR036938">
    <property type="entry name" value="PAP2/HPO_sf"/>
</dbReference>
<dbReference type="EMBL" id="JBBMEU010000073">
    <property type="protein sequence ID" value="MEQ2423035.1"/>
    <property type="molecule type" value="Genomic_DNA"/>
</dbReference>
<evidence type="ECO:0000313" key="3">
    <source>
        <dbReference type="EMBL" id="MEQ2423035.1"/>
    </source>
</evidence>
<evidence type="ECO:0000259" key="2">
    <source>
        <dbReference type="SMART" id="SM00014"/>
    </source>
</evidence>
<gene>
    <name evidence="3" type="ORF">WMO23_09885</name>
</gene>
<dbReference type="PANTHER" id="PTHR14969:SF13">
    <property type="entry name" value="AT30094P"/>
    <property type="match status" value="1"/>
</dbReference>
<keyword evidence="1" id="KW-1133">Transmembrane helix</keyword>
<dbReference type="Proteomes" id="UP001433088">
    <property type="component" value="Unassembled WGS sequence"/>
</dbReference>
<keyword evidence="1" id="KW-0472">Membrane</keyword>
<dbReference type="Pfam" id="PF01569">
    <property type="entry name" value="PAP2"/>
    <property type="match status" value="1"/>
</dbReference>
<evidence type="ECO:0000313" key="4">
    <source>
        <dbReference type="Proteomes" id="UP001433088"/>
    </source>
</evidence>
<accession>A0ABV1CY12</accession>
<dbReference type="SMART" id="SM00014">
    <property type="entry name" value="acidPPc"/>
    <property type="match status" value="1"/>
</dbReference>
<dbReference type="InterPro" id="IPR000326">
    <property type="entry name" value="PAP2/HPO"/>
</dbReference>
<organism evidence="3 4">
    <name type="scientific">Megasphaera intestinihominis</name>
    <dbReference type="NCBI Taxonomy" id="3133159"/>
    <lineage>
        <taxon>Bacteria</taxon>
        <taxon>Bacillati</taxon>
        <taxon>Bacillota</taxon>
        <taxon>Negativicutes</taxon>
        <taxon>Veillonellales</taxon>
        <taxon>Veillonellaceae</taxon>
        <taxon>Megasphaera</taxon>
    </lineage>
</organism>
<dbReference type="Gene3D" id="1.20.144.10">
    <property type="entry name" value="Phosphatidic acid phosphatase type 2/haloperoxidase"/>
    <property type="match status" value="1"/>
</dbReference>